<comment type="subcellular location">
    <subcellularLocation>
        <location evidence="1">Cell membrane</location>
        <topology evidence="1">Multi-pass membrane protein</topology>
    </subcellularLocation>
</comment>
<keyword evidence="9" id="KW-1185">Reference proteome</keyword>
<dbReference type="EMBL" id="JBHUFC010000003">
    <property type="protein sequence ID" value="MFD1787358.1"/>
    <property type="molecule type" value="Genomic_DNA"/>
</dbReference>
<feature type="transmembrane region" description="Helical" evidence="6">
    <location>
        <begin position="58"/>
        <end position="77"/>
    </location>
</feature>
<reference evidence="9" key="1">
    <citation type="journal article" date="2019" name="Int. J. Syst. Evol. Microbiol.">
        <title>The Global Catalogue of Microorganisms (GCM) 10K type strain sequencing project: providing services to taxonomists for standard genome sequencing and annotation.</title>
        <authorList>
            <consortium name="The Broad Institute Genomics Platform"/>
            <consortium name="The Broad Institute Genome Sequencing Center for Infectious Disease"/>
            <person name="Wu L."/>
            <person name="Ma J."/>
        </authorList>
    </citation>
    <scope>NUCLEOTIDE SEQUENCE [LARGE SCALE GENOMIC DNA]</scope>
    <source>
        <strain evidence="9">Q85</strain>
    </source>
</reference>
<evidence type="ECO:0000313" key="8">
    <source>
        <dbReference type="EMBL" id="MFD1787358.1"/>
    </source>
</evidence>
<evidence type="ECO:0000256" key="3">
    <source>
        <dbReference type="ARBA" id="ARBA00022692"/>
    </source>
</evidence>
<feature type="transmembrane region" description="Helical" evidence="6">
    <location>
        <begin position="178"/>
        <end position="199"/>
    </location>
</feature>
<sequence length="221" mass="24057">MVEQILSFLANIVISVIEATGYWGVALLMAIESACVPLPSELIMPFAGYLVSQGKMDIWLAATAGALGCNLGSIVAYEVGKSGGRPFVLRYGKYLLIGADELDAADRFFARWGSAAVFVGRLLPVIRTFIAFPAGVARMKLVPFHIYTFVGSWPFCFALAWVGRELGEAWHGDPRVRAVFHSLDAVIGVAIVVAVIWYVRHRLKAIRKSKAELAAIDRAEG</sequence>
<keyword evidence="4 6" id="KW-1133">Transmembrane helix</keyword>
<dbReference type="Pfam" id="PF09335">
    <property type="entry name" value="VTT_dom"/>
    <property type="match status" value="1"/>
</dbReference>
<gene>
    <name evidence="8" type="ORF">ACFSC3_07215</name>
</gene>
<feature type="transmembrane region" description="Helical" evidence="6">
    <location>
        <begin position="144"/>
        <end position="163"/>
    </location>
</feature>
<evidence type="ECO:0000256" key="6">
    <source>
        <dbReference type="SAM" id="Phobius"/>
    </source>
</evidence>
<dbReference type="InterPro" id="IPR051311">
    <property type="entry name" value="DedA_domain"/>
</dbReference>
<evidence type="ECO:0000313" key="9">
    <source>
        <dbReference type="Proteomes" id="UP001597283"/>
    </source>
</evidence>
<keyword evidence="5 6" id="KW-0472">Membrane</keyword>
<comment type="caution">
    <text evidence="8">The sequence shown here is derived from an EMBL/GenBank/DDBJ whole genome shotgun (WGS) entry which is preliminary data.</text>
</comment>
<organism evidence="8 9">
    <name type="scientific">Sphingomonas floccifaciens</name>
    <dbReference type="NCBI Taxonomy" id="1844115"/>
    <lineage>
        <taxon>Bacteria</taxon>
        <taxon>Pseudomonadati</taxon>
        <taxon>Pseudomonadota</taxon>
        <taxon>Alphaproteobacteria</taxon>
        <taxon>Sphingomonadales</taxon>
        <taxon>Sphingomonadaceae</taxon>
        <taxon>Sphingomonas</taxon>
    </lineage>
</organism>
<evidence type="ECO:0000256" key="1">
    <source>
        <dbReference type="ARBA" id="ARBA00004651"/>
    </source>
</evidence>
<accession>A0ABW4NC89</accession>
<protein>
    <submittedName>
        <fullName evidence="8">DedA family protein</fullName>
    </submittedName>
</protein>
<evidence type="ECO:0000256" key="5">
    <source>
        <dbReference type="ARBA" id="ARBA00023136"/>
    </source>
</evidence>
<keyword evidence="2" id="KW-1003">Cell membrane</keyword>
<evidence type="ECO:0000259" key="7">
    <source>
        <dbReference type="Pfam" id="PF09335"/>
    </source>
</evidence>
<name>A0ABW4NC89_9SPHN</name>
<keyword evidence="3 6" id="KW-0812">Transmembrane</keyword>
<proteinExistence type="predicted"/>
<dbReference type="RefSeq" id="WP_380939745.1">
    <property type="nucleotide sequence ID" value="NZ_JBHUFC010000003.1"/>
</dbReference>
<feature type="domain" description="VTT" evidence="7">
    <location>
        <begin position="38"/>
        <end position="164"/>
    </location>
</feature>
<evidence type="ECO:0000256" key="2">
    <source>
        <dbReference type="ARBA" id="ARBA00022475"/>
    </source>
</evidence>
<evidence type="ECO:0000256" key="4">
    <source>
        <dbReference type="ARBA" id="ARBA00022989"/>
    </source>
</evidence>
<dbReference type="PANTHER" id="PTHR42709">
    <property type="entry name" value="ALKALINE PHOSPHATASE LIKE PROTEIN"/>
    <property type="match status" value="1"/>
</dbReference>
<dbReference type="InterPro" id="IPR032816">
    <property type="entry name" value="VTT_dom"/>
</dbReference>
<dbReference type="PANTHER" id="PTHR42709:SF6">
    <property type="entry name" value="UNDECAPRENYL PHOSPHATE TRANSPORTER A"/>
    <property type="match status" value="1"/>
</dbReference>
<dbReference type="Proteomes" id="UP001597283">
    <property type="component" value="Unassembled WGS sequence"/>
</dbReference>